<dbReference type="RefSeq" id="WP_136782854.1">
    <property type="nucleotide sequence ID" value="NZ_SWCO01000008.1"/>
</dbReference>
<accession>A0A4U0ZCI7</accession>
<dbReference type="Gene3D" id="3.40.50.1820">
    <property type="entry name" value="alpha/beta hydrolase"/>
    <property type="match status" value="1"/>
</dbReference>
<evidence type="ECO:0000256" key="1">
    <source>
        <dbReference type="SAM" id="SignalP"/>
    </source>
</evidence>
<proteinExistence type="predicted"/>
<organism evidence="2 3">
    <name type="scientific">Alteromonas portus</name>
    <dbReference type="NCBI Taxonomy" id="2565549"/>
    <lineage>
        <taxon>Bacteria</taxon>
        <taxon>Pseudomonadati</taxon>
        <taxon>Pseudomonadota</taxon>
        <taxon>Gammaproteobacteria</taxon>
        <taxon>Alteromonadales</taxon>
        <taxon>Alteromonadaceae</taxon>
        <taxon>Alteromonas/Salinimonas group</taxon>
        <taxon>Alteromonas</taxon>
    </lineage>
</organism>
<keyword evidence="1" id="KW-0732">Signal</keyword>
<feature type="signal peptide" evidence="1">
    <location>
        <begin position="1"/>
        <end position="19"/>
    </location>
</feature>
<dbReference type="Proteomes" id="UP000305471">
    <property type="component" value="Unassembled WGS sequence"/>
</dbReference>
<evidence type="ECO:0000313" key="2">
    <source>
        <dbReference type="EMBL" id="TKB02324.1"/>
    </source>
</evidence>
<sequence length="326" mass="35853">MLFLFFMAMSLSGCARLIAYQIATQHTPSVSGNLSETFKTSRLCSTSSECIRVQRSPDIAVSQMEFSLTINNKTKVWTFKDSGRGSTSDGRHLIFIFPGYGTAKAIVAMHQQWLTLMTGADVIVVESADSAEHFAFGLNAVTPIVSAIEEQKPTKVDLIGISMGSVAAFHIASKIEGARLHLIAPMTDFHHSTLALWNILHRDKVYSSFISKQNIEDAVAIVYSNAKAEESDIDIIGKLKQSPLTTYVYTSPADRVALERDWELVNSSGITQHSFPNLNHLEMSSLMDEKLLARFVSNLLNTDVERSLHTTGVICESNQKTCGKGS</sequence>
<dbReference type="InterPro" id="IPR029058">
    <property type="entry name" value="AB_hydrolase_fold"/>
</dbReference>
<dbReference type="SUPFAM" id="SSF53474">
    <property type="entry name" value="alpha/beta-Hydrolases"/>
    <property type="match status" value="1"/>
</dbReference>
<keyword evidence="3" id="KW-1185">Reference proteome</keyword>
<protein>
    <recommendedName>
        <fullName evidence="4">Alpha/beta hydrolase</fullName>
    </recommendedName>
</protein>
<evidence type="ECO:0008006" key="4">
    <source>
        <dbReference type="Google" id="ProtNLM"/>
    </source>
</evidence>
<gene>
    <name evidence="2" type="ORF">E5672_14545</name>
</gene>
<reference evidence="2 3" key="1">
    <citation type="submission" date="2019-04" db="EMBL/GenBank/DDBJ databases">
        <title>Alteromonas portus sp. nov., an alginate lyase-excreting marine bacterium.</title>
        <authorList>
            <person name="Huang H."/>
            <person name="Mo K."/>
            <person name="Bao S."/>
        </authorList>
    </citation>
    <scope>NUCLEOTIDE SEQUENCE [LARGE SCALE GENOMIC DNA]</scope>
    <source>
        <strain evidence="2 3">HB161718</strain>
    </source>
</reference>
<evidence type="ECO:0000313" key="3">
    <source>
        <dbReference type="Proteomes" id="UP000305471"/>
    </source>
</evidence>
<dbReference type="AlphaFoldDB" id="A0A4U0ZCI7"/>
<dbReference type="EMBL" id="SWCO01000008">
    <property type="protein sequence ID" value="TKB02324.1"/>
    <property type="molecule type" value="Genomic_DNA"/>
</dbReference>
<name>A0A4U0ZCI7_9ALTE</name>
<dbReference type="OrthoDB" id="6326867at2"/>
<comment type="caution">
    <text evidence="2">The sequence shown here is derived from an EMBL/GenBank/DDBJ whole genome shotgun (WGS) entry which is preliminary data.</text>
</comment>
<feature type="chain" id="PRO_5020388642" description="Alpha/beta hydrolase" evidence="1">
    <location>
        <begin position="20"/>
        <end position="326"/>
    </location>
</feature>